<dbReference type="Proteomes" id="UP000798662">
    <property type="component" value="Chromosome 1"/>
</dbReference>
<reference evidence="1" key="1">
    <citation type="submission" date="2019-11" db="EMBL/GenBank/DDBJ databases">
        <title>Nori genome reveals adaptations in red seaweeds to the harsh intertidal environment.</title>
        <authorList>
            <person name="Wang D."/>
            <person name="Mao Y."/>
        </authorList>
    </citation>
    <scope>NUCLEOTIDE SEQUENCE</scope>
    <source>
        <tissue evidence="1">Gametophyte</tissue>
    </source>
</reference>
<protein>
    <submittedName>
        <fullName evidence="1">Uncharacterized protein</fullName>
    </submittedName>
</protein>
<gene>
    <name evidence="1" type="ORF">I4F81_001654</name>
</gene>
<keyword evidence="2" id="KW-1185">Reference proteome</keyword>
<organism evidence="1 2">
    <name type="scientific">Pyropia yezoensis</name>
    <name type="common">Susabi-nori</name>
    <name type="synonym">Porphyra yezoensis</name>
    <dbReference type="NCBI Taxonomy" id="2788"/>
    <lineage>
        <taxon>Eukaryota</taxon>
        <taxon>Rhodophyta</taxon>
        <taxon>Bangiophyceae</taxon>
        <taxon>Bangiales</taxon>
        <taxon>Bangiaceae</taxon>
        <taxon>Pyropia</taxon>
    </lineage>
</organism>
<accession>A0ACC3BNI6</accession>
<name>A0ACC3BNI6_PYRYE</name>
<evidence type="ECO:0000313" key="2">
    <source>
        <dbReference type="Proteomes" id="UP000798662"/>
    </source>
</evidence>
<dbReference type="EMBL" id="CM020618">
    <property type="protein sequence ID" value="KAK1859056.1"/>
    <property type="molecule type" value="Genomic_DNA"/>
</dbReference>
<comment type="caution">
    <text evidence="1">The sequence shown here is derived from an EMBL/GenBank/DDBJ whole genome shotgun (WGS) entry which is preliminary data.</text>
</comment>
<proteinExistence type="predicted"/>
<sequence length="642" mass="72333">MRLSLPREGSWKFPHSSSSFVDIRRTGTFLVDKTEYIAELEAQNAQHIVIVRPPRTGKTLFCSMMAAYYDIAQADDFDNYFNGLEVGDNPTESHSSYYVLFLHLDDMPGDDAKAEEMNDATHAVINLACVDFQERYGMDFTIDRQHSDVTVANLAKAVAAQVNKRLYVDLEKFRTFTTGITPLALADASIFNVGLYVTILPEIAGAFGFHDGEVMEAIHAANSIPKAQQQNVFNLLRRFYNNLRFYTSSGPTLFHPMLTMFFFNRMQSSSSFREVILRGLADGEDDDYFASYMDNYNVTASQSAVNFLVKHALAVIPFTFDEVCGADGTARVSLFNEPFSFQDLLLPPSDYGDGLEQVRLFLMYYGILYCTDRMLVRQANGSRVDMFMLSSSNKVGQMASFPLRRALSATGDQVVNLLRAPTPALVRAIFQSFVSAPTLVAAQVREEQERQQRNADGKVGRVTGSTERNLNEAGFQFGARVFFQSWVRYAGRCNTHVRVEAQTTVQDGKCRCDLVLHQLSSNEVILFELKRIQVSCIDYTEFKIDRGMKTPLKEHLKFATSNTTFSTQFSDDTILDLPLKDSYLLNGKTCPDGERYHVRDVASDVSAALKRYERNFSPSATVRHFFCVLLVHNRIVVVGADR</sequence>
<evidence type="ECO:0000313" key="1">
    <source>
        <dbReference type="EMBL" id="KAK1859056.1"/>
    </source>
</evidence>